<evidence type="ECO:0000313" key="1">
    <source>
        <dbReference type="EMBL" id="GEM50660.1"/>
    </source>
</evidence>
<dbReference type="EMBL" id="BJXC01000002">
    <property type="protein sequence ID" value="GEM50660.1"/>
    <property type="molecule type" value="Genomic_DNA"/>
</dbReference>
<dbReference type="GeneID" id="84648821"/>
<organism evidence="1 2">
    <name type="scientific">Empedobacter brevis NBRC 14943 = ATCC 43319</name>
    <dbReference type="NCBI Taxonomy" id="1218108"/>
    <lineage>
        <taxon>Bacteria</taxon>
        <taxon>Pseudomonadati</taxon>
        <taxon>Bacteroidota</taxon>
        <taxon>Flavobacteriia</taxon>
        <taxon>Flavobacteriales</taxon>
        <taxon>Weeksellaceae</taxon>
        <taxon>Empedobacter</taxon>
    </lineage>
</organism>
<gene>
    <name evidence="1" type="ORF">EB1_04500</name>
</gene>
<evidence type="ECO:0000313" key="2">
    <source>
        <dbReference type="Proteomes" id="UP000321245"/>
    </source>
</evidence>
<dbReference type="Proteomes" id="UP000321245">
    <property type="component" value="Unassembled WGS sequence"/>
</dbReference>
<dbReference type="RefSeq" id="WP_019974059.1">
    <property type="nucleotide sequence ID" value="NZ_BJXC01000002.1"/>
</dbReference>
<proteinExistence type="predicted"/>
<name>A0A511NCX3_9FLAO</name>
<protein>
    <submittedName>
        <fullName evidence="1">Uncharacterized protein</fullName>
    </submittedName>
</protein>
<keyword evidence="2" id="KW-1185">Reference proteome</keyword>
<sequence length="364" mass="43107">MSQNPENPFKTYFDQTLERCGFDEDLKTGILFFLGESIIAANTNQLMNMFVEEEKLQQEFKRLLTLYASSNSGFNPLEELNTEPIKQLMYTYNEIYVNKIRHKSFDFEKVIDENLKSEFKLDFLQEFEGRPYKLITNHQLNTSFFKQIGAYLNQFELSYQDIYLAGINYYQMNQQFDFEGINLLNLNIIDSFSPLYTTLFHYPLLYTYYPANLNANHLFSSILQFLYLHTNTDIAKHIHAFHNHIFYENNPRRVRNGWEFEELERGVLISQTLHNALNIRKSPIFATRPDFLNSDNYLMKELKDQNIPLDNFKALISKTIEEYYEINLDEVVEGKLNHAEFLQLLAIIFYETSANAMIVKGWKN</sequence>
<dbReference type="STRING" id="1218108.GCA_000382425_00548"/>
<comment type="caution">
    <text evidence="1">The sequence shown here is derived from an EMBL/GenBank/DDBJ whole genome shotgun (WGS) entry which is preliminary data.</text>
</comment>
<dbReference type="OrthoDB" id="1432606at2"/>
<dbReference type="AlphaFoldDB" id="A0A511NCX3"/>
<accession>A0A511NCX3</accession>
<reference evidence="1 2" key="1">
    <citation type="submission" date="2019-07" db="EMBL/GenBank/DDBJ databases">
        <title>Whole genome shotgun sequence of Empedobacter brevis NBRC 14943.</title>
        <authorList>
            <person name="Hosoyama A."/>
            <person name="Uohara A."/>
            <person name="Ohji S."/>
            <person name="Ichikawa N."/>
        </authorList>
    </citation>
    <scope>NUCLEOTIDE SEQUENCE [LARGE SCALE GENOMIC DNA]</scope>
    <source>
        <strain evidence="1 2">NBRC 14943</strain>
    </source>
</reference>